<feature type="region of interest" description="Disordered" evidence="1">
    <location>
        <begin position="526"/>
        <end position="611"/>
    </location>
</feature>
<feature type="compositionally biased region" description="Basic and acidic residues" evidence="1">
    <location>
        <begin position="601"/>
        <end position="611"/>
    </location>
</feature>
<feature type="compositionally biased region" description="Polar residues" evidence="1">
    <location>
        <begin position="372"/>
        <end position="407"/>
    </location>
</feature>
<evidence type="ECO:0000256" key="1">
    <source>
        <dbReference type="SAM" id="MobiDB-lite"/>
    </source>
</evidence>
<dbReference type="Proteomes" id="UP000799753">
    <property type="component" value="Unassembled WGS sequence"/>
</dbReference>
<feature type="compositionally biased region" description="Basic and acidic residues" evidence="1">
    <location>
        <begin position="546"/>
        <end position="555"/>
    </location>
</feature>
<feature type="compositionally biased region" description="Basic and acidic residues" evidence="1">
    <location>
        <begin position="660"/>
        <end position="693"/>
    </location>
</feature>
<feature type="compositionally biased region" description="Polar residues" evidence="1">
    <location>
        <begin position="246"/>
        <end position="260"/>
    </location>
</feature>
<sequence>MEVDSRPPLSVQRHHYQHHDQHLHYPSARSPPPPLPSTALPRKSPSNPPLPSPAIKPVQRAKPSHQETPTTMANRTRELPPAEPRTNGHTYPRSSQEVQLDAIERLQTQISQNSSALSVHSRDMRQYEEAAQHQQASLRREFQTQFHHQNGEIRRVDEAVGRLQLEMRGICESMDALTREVRRGAGPAQSVSAQDSALELVAQQVAVISHRANEIDTLKITIEIMKNKIQRLEETASAAPAPRILPSTQAPSSYHSQQSVPHGKPAVPPASNQRTQSYHSHGSPSMAATPEVSQRTEPTPSQGWATVNAGTKRTHANGLDSPQESMGPASDSPKRLKLAPIEPRTYASSTGQLPSTYDYADSDSDAARVQSHPHTISSQSLSTRTIESALPSQHSQAAFVPYSTQEAPSEDSWRPDSQRINEVRTPRGRGRGGGPGSRGGRVRKSLPSQVHQVSTPEWERESWQGVSQISADGYYSVQRPTRGIVRRGSGGGGSSRGGRPPSSHGRAMSLGLQGVTAGVGIGLPADPYAHTKKTRTKPIRNADGVLIRKDGRPDMRSQSSAANLRKVHAKREDDSPGFTPLNLHSSMGSMGPETPSPTYGRGHEDPSASIEKRHSRVLHKMFPEGIEKSRQEHDYARKVFEDDQDHAAHPRAQNHHHIQHAHEAESQEFNIKREQVNTESPGNHDVDMDRPEDHADDEGQTPSGQSDNSGEDSQYHDPANEEEQEQQQPQQPQVPPEPPVQASNTTAESSQTLAAQPT</sequence>
<reference evidence="2" key="1">
    <citation type="journal article" date="2020" name="Stud. Mycol.">
        <title>101 Dothideomycetes genomes: a test case for predicting lifestyles and emergence of pathogens.</title>
        <authorList>
            <person name="Haridas S."/>
            <person name="Albert R."/>
            <person name="Binder M."/>
            <person name="Bloem J."/>
            <person name="Labutti K."/>
            <person name="Salamov A."/>
            <person name="Andreopoulos B."/>
            <person name="Baker S."/>
            <person name="Barry K."/>
            <person name="Bills G."/>
            <person name="Bluhm B."/>
            <person name="Cannon C."/>
            <person name="Castanera R."/>
            <person name="Culley D."/>
            <person name="Daum C."/>
            <person name="Ezra D."/>
            <person name="Gonzalez J."/>
            <person name="Henrissat B."/>
            <person name="Kuo A."/>
            <person name="Liang C."/>
            <person name="Lipzen A."/>
            <person name="Lutzoni F."/>
            <person name="Magnuson J."/>
            <person name="Mondo S."/>
            <person name="Nolan M."/>
            <person name="Ohm R."/>
            <person name="Pangilinan J."/>
            <person name="Park H.-J."/>
            <person name="Ramirez L."/>
            <person name="Alfaro M."/>
            <person name="Sun H."/>
            <person name="Tritt A."/>
            <person name="Yoshinaga Y."/>
            <person name="Zwiers L.-H."/>
            <person name="Turgeon B."/>
            <person name="Goodwin S."/>
            <person name="Spatafora J."/>
            <person name="Crous P."/>
            <person name="Grigoriev I."/>
        </authorList>
    </citation>
    <scope>NUCLEOTIDE SEQUENCE</scope>
    <source>
        <strain evidence="2">CBS 473.64</strain>
    </source>
</reference>
<feature type="compositionally biased region" description="Polar residues" evidence="1">
    <location>
        <begin position="346"/>
        <end position="355"/>
    </location>
</feature>
<accession>A0A6A6RI47</accession>
<feature type="region of interest" description="Disordered" evidence="1">
    <location>
        <begin position="1"/>
        <end position="96"/>
    </location>
</feature>
<gene>
    <name evidence="2" type="ORF">P280DRAFT_474260</name>
</gene>
<evidence type="ECO:0000313" key="3">
    <source>
        <dbReference type="Proteomes" id="UP000799753"/>
    </source>
</evidence>
<protein>
    <submittedName>
        <fullName evidence="2">Uncharacterized protein</fullName>
    </submittedName>
</protein>
<name>A0A6A6RI47_9PLEO</name>
<feature type="compositionally biased region" description="Polar residues" evidence="1">
    <location>
        <begin position="270"/>
        <end position="283"/>
    </location>
</feature>
<keyword evidence="3" id="KW-1185">Reference proteome</keyword>
<feature type="compositionally biased region" description="Basic and acidic residues" evidence="1">
    <location>
        <begin position="411"/>
        <end position="425"/>
    </location>
</feature>
<feature type="region of interest" description="Disordered" evidence="1">
    <location>
        <begin position="643"/>
        <end position="758"/>
    </location>
</feature>
<organism evidence="2 3">
    <name type="scientific">Massarina eburnea CBS 473.64</name>
    <dbReference type="NCBI Taxonomy" id="1395130"/>
    <lineage>
        <taxon>Eukaryota</taxon>
        <taxon>Fungi</taxon>
        <taxon>Dikarya</taxon>
        <taxon>Ascomycota</taxon>
        <taxon>Pezizomycotina</taxon>
        <taxon>Dothideomycetes</taxon>
        <taxon>Pleosporomycetidae</taxon>
        <taxon>Pleosporales</taxon>
        <taxon>Massarineae</taxon>
        <taxon>Massarinaceae</taxon>
        <taxon>Massarina</taxon>
    </lineage>
</organism>
<proteinExistence type="predicted"/>
<dbReference type="EMBL" id="MU006812">
    <property type="protein sequence ID" value="KAF2634966.1"/>
    <property type="molecule type" value="Genomic_DNA"/>
</dbReference>
<feature type="region of interest" description="Disordered" evidence="1">
    <location>
        <begin position="236"/>
        <end position="459"/>
    </location>
</feature>
<feature type="region of interest" description="Disordered" evidence="1">
    <location>
        <begin position="480"/>
        <end position="508"/>
    </location>
</feature>
<feature type="compositionally biased region" description="Polar residues" evidence="1">
    <location>
        <begin position="742"/>
        <end position="758"/>
    </location>
</feature>
<feature type="compositionally biased region" description="Polar residues" evidence="1">
    <location>
        <begin position="291"/>
        <end position="311"/>
    </location>
</feature>
<feature type="compositionally biased region" description="Polar residues" evidence="1">
    <location>
        <begin position="87"/>
        <end position="96"/>
    </location>
</feature>
<evidence type="ECO:0000313" key="2">
    <source>
        <dbReference type="EMBL" id="KAF2634966.1"/>
    </source>
</evidence>
<feature type="compositionally biased region" description="Polar residues" evidence="1">
    <location>
        <begin position="700"/>
        <end position="712"/>
    </location>
</feature>
<feature type="compositionally biased region" description="Polar residues" evidence="1">
    <location>
        <begin position="446"/>
        <end position="455"/>
    </location>
</feature>
<dbReference type="AlphaFoldDB" id="A0A6A6RI47"/>
<feature type="compositionally biased region" description="Low complexity" evidence="1">
    <location>
        <begin position="497"/>
        <end position="506"/>
    </location>
</feature>
<dbReference type="OrthoDB" id="5396360at2759"/>